<comment type="caution">
    <text evidence="3">The sequence shown here is derived from an EMBL/GenBank/DDBJ whole genome shotgun (WGS) entry which is preliminary data.</text>
</comment>
<feature type="transmembrane region" description="Helical" evidence="2">
    <location>
        <begin position="262"/>
        <end position="284"/>
    </location>
</feature>
<evidence type="ECO:0000256" key="1">
    <source>
        <dbReference type="SAM" id="MobiDB-lite"/>
    </source>
</evidence>
<sequence>MSVDLQLAFVYRIKRFKQLRYYYCILSFLFAGILLIPTFFGEVVFTENNIRVHLKYKNRGGEQIIEIFCKLLPYLIGIGYCLFVTAQIARTLLKKDMDSVMEKIFRTKLLTSSKNKNSVTSNRKVSTFSFNNQTSDIVEPDSVRSSGSFYDEDFKGLTDNIEKISQLPHTFGVSMPVSDLNVHGLPELAKKNSINTSSEKAYRVSMLNYKENLKNAKMLILRLALFPIVPLFTQLYHRIGIYLHGVRISFEIMDNANKSSNIAGIIMFAFLSLQSSLNLTIFLLNPTIMSALKLSFRRIQNVDLDTEKYLVEYMLVNAFESDDSDYDNLSETLHLSSNKKINKKTSGNHNSNRKPKKGKKNKGSKTHSTISGLSGWNYNLTELSSSSTGSEIDMSVFKKKENSKNFKK</sequence>
<protein>
    <submittedName>
        <fullName evidence="3">Uncharacterized protein</fullName>
    </submittedName>
</protein>
<proteinExistence type="predicted"/>
<reference evidence="3 4" key="1">
    <citation type="journal article" date="2018" name="MBio">
        <title>Comparative Genomics Reveals the Core Gene Toolbox for the Fungus-Insect Symbiosis.</title>
        <authorList>
            <person name="Wang Y."/>
            <person name="Stata M."/>
            <person name="Wang W."/>
            <person name="Stajich J.E."/>
            <person name="White M.M."/>
            <person name="Moncalvo J.M."/>
        </authorList>
    </citation>
    <scope>NUCLEOTIDE SEQUENCE [LARGE SCALE GENOMIC DNA]</scope>
    <source>
        <strain evidence="3 4">SWE-8-4</strain>
    </source>
</reference>
<dbReference type="EMBL" id="MBFR01000058">
    <property type="protein sequence ID" value="PVU95382.1"/>
    <property type="molecule type" value="Genomic_DNA"/>
</dbReference>
<evidence type="ECO:0000256" key="2">
    <source>
        <dbReference type="SAM" id="Phobius"/>
    </source>
</evidence>
<feature type="region of interest" description="Disordered" evidence="1">
    <location>
        <begin position="337"/>
        <end position="408"/>
    </location>
</feature>
<keyword evidence="2" id="KW-1133">Transmembrane helix</keyword>
<dbReference type="AlphaFoldDB" id="A0A2T9YSQ1"/>
<keyword evidence="2" id="KW-0472">Membrane</keyword>
<keyword evidence="4" id="KW-1185">Reference proteome</keyword>
<feature type="compositionally biased region" description="Polar residues" evidence="1">
    <location>
        <begin position="337"/>
        <end position="349"/>
    </location>
</feature>
<dbReference type="OrthoDB" id="10591579at2759"/>
<feature type="transmembrane region" description="Helical" evidence="2">
    <location>
        <begin position="71"/>
        <end position="93"/>
    </location>
</feature>
<gene>
    <name evidence="3" type="ORF">BB561_001852</name>
</gene>
<feature type="compositionally biased region" description="Basic and acidic residues" evidence="1">
    <location>
        <begin position="396"/>
        <end position="408"/>
    </location>
</feature>
<keyword evidence="2" id="KW-0812">Transmembrane</keyword>
<organism evidence="3 4">
    <name type="scientific">Smittium simulii</name>
    <dbReference type="NCBI Taxonomy" id="133385"/>
    <lineage>
        <taxon>Eukaryota</taxon>
        <taxon>Fungi</taxon>
        <taxon>Fungi incertae sedis</taxon>
        <taxon>Zoopagomycota</taxon>
        <taxon>Kickxellomycotina</taxon>
        <taxon>Harpellomycetes</taxon>
        <taxon>Harpellales</taxon>
        <taxon>Legeriomycetaceae</taxon>
        <taxon>Smittium</taxon>
    </lineage>
</organism>
<evidence type="ECO:0000313" key="4">
    <source>
        <dbReference type="Proteomes" id="UP000245383"/>
    </source>
</evidence>
<feature type="transmembrane region" description="Helical" evidence="2">
    <location>
        <begin position="21"/>
        <end position="40"/>
    </location>
</feature>
<evidence type="ECO:0000313" key="3">
    <source>
        <dbReference type="EMBL" id="PVU95382.1"/>
    </source>
</evidence>
<feature type="transmembrane region" description="Helical" evidence="2">
    <location>
        <begin position="219"/>
        <end position="242"/>
    </location>
</feature>
<accession>A0A2T9YSQ1</accession>
<dbReference type="Proteomes" id="UP000245383">
    <property type="component" value="Unassembled WGS sequence"/>
</dbReference>
<feature type="compositionally biased region" description="Low complexity" evidence="1">
    <location>
        <begin position="380"/>
        <end position="391"/>
    </location>
</feature>
<feature type="compositionally biased region" description="Basic residues" evidence="1">
    <location>
        <begin position="351"/>
        <end position="365"/>
    </location>
</feature>
<feature type="compositionally biased region" description="Polar residues" evidence="1">
    <location>
        <begin position="366"/>
        <end position="379"/>
    </location>
</feature>
<name>A0A2T9YSQ1_9FUNG</name>